<dbReference type="InParanoid" id="A0A2H3DDN8"/>
<proteinExistence type="predicted"/>
<evidence type="ECO:0000313" key="1">
    <source>
        <dbReference type="EMBL" id="PBK86363.1"/>
    </source>
</evidence>
<reference evidence="2" key="1">
    <citation type="journal article" date="2017" name="Nat. Ecol. Evol.">
        <title>Genome expansion and lineage-specific genetic innovations in the forest pathogenic fungi Armillaria.</title>
        <authorList>
            <person name="Sipos G."/>
            <person name="Prasanna A.N."/>
            <person name="Walter M.C."/>
            <person name="O'Connor E."/>
            <person name="Balint B."/>
            <person name="Krizsan K."/>
            <person name="Kiss B."/>
            <person name="Hess J."/>
            <person name="Varga T."/>
            <person name="Slot J."/>
            <person name="Riley R."/>
            <person name="Boka B."/>
            <person name="Rigling D."/>
            <person name="Barry K."/>
            <person name="Lee J."/>
            <person name="Mihaltcheva S."/>
            <person name="LaButti K."/>
            <person name="Lipzen A."/>
            <person name="Waldron R."/>
            <person name="Moloney N.M."/>
            <person name="Sperisen C."/>
            <person name="Kredics L."/>
            <person name="Vagvoelgyi C."/>
            <person name="Patrignani A."/>
            <person name="Fitzpatrick D."/>
            <person name="Nagy I."/>
            <person name="Doyle S."/>
            <person name="Anderson J.B."/>
            <person name="Grigoriev I.V."/>
            <person name="Gueldener U."/>
            <person name="Muensterkoetter M."/>
            <person name="Nagy L.G."/>
        </authorList>
    </citation>
    <scope>NUCLEOTIDE SEQUENCE [LARGE SCALE GENOMIC DNA]</scope>
    <source>
        <strain evidence="2">Ar21-2</strain>
    </source>
</reference>
<protein>
    <submittedName>
        <fullName evidence="1">Uncharacterized protein</fullName>
    </submittedName>
</protein>
<keyword evidence="2" id="KW-1185">Reference proteome</keyword>
<dbReference type="AlphaFoldDB" id="A0A2H3DDN8"/>
<name>A0A2H3DDN8_ARMGA</name>
<sequence length="595" mass="67505">MNGNWPLFPYWMTGTSGRMPLNQAGPPASYGAYPPSASPNAQTANIGWPNPYMYALFGQPSPFNFLQPPPMLYGGFAPTQHVGQPTGAKATPHTGTALMQQHATPMAGPSREQDAPTEPRAWIAHNDNEAEEEEYYCGKRKQRVSTHDLEQQQLAEDHRCQCEEDRNIDCARQRAETAPIPKQILELQAQELADMHGSPDNAMTGALRDQLSMNQDLMHQCKELKKLLHKHQPSPEWEYQHSHKQYCNLCPYYGRGGFTTPRAREGPGFLRTRDSPSGRPMKQLADVVTAWPKRHQCLVDEDAHDEVLDLYDQRRFTGRVIDCHMTIEELIADLSHELPMMPLPNSSYLKHAIENQPMADVIEVKNSAVPSGMEWDNSFRGMYRPGFLYNPCTNIMYMDCEAVDATKALEEGMAVPIPPDMANRPNPRGFPMNVHKVQESVMFIHMHCPGWQAILWLLWEFQCIATSMIGWYCDLSMHEVMEIFKKDDQLHVLAQGLLHLYFIPIHPCFLRTGPGSIANGAGLPMPVNGSLDDWCWYTTHHFQPNGPNPTSGILMDASYCVSYASIWGMLLMQFLHPTTAKKYYTRHFMGIMFRP</sequence>
<accession>A0A2H3DDN8</accession>
<dbReference type="EMBL" id="KZ293684">
    <property type="protein sequence ID" value="PBK86363.1"/>
    <property type="molecule type" value="Genomic_DNA"/>
</dbReference>
<dbReference type="Proteomes" id="UP000217790">
    <property type="component" value="Unassembled WGS sequence"/>
</dbReference>
<evidence type="ECO:0000313" key="2">
    <source>
        <dbReference type="Proteomes" id="UP000217790"/>
    </source>
</evidence>
<gene>
    <name evidence="1" type="ORF">ARMGADRAFT_1035552</name>
</gene>
<organism evidence="1 2">
    <name type="scientific">Armillaria gallica</name>
    <name type="common">Bulbous honey fungus</name>
    <name type="synonym">Armillaria bulbosa</name>
    <dbReference type="NCBI Taxonomy" id="47427"/>
    <lineage>
        <taxon>Eukaryota</taxon>
        <taxon>Fungi</taxon>
        <taxon>Dikarya</taxon>
        <taxon>Basidiomycota</taxon>
        <taxon>Agaricomycotina</taxon>
        <taxon>Agaricomycetes</taxon>
        <taxon>Agaricomycetidae</taxon>
        <taxon>Agaricales</taxon>
        <taxon>Marasmiineae</taxon>
        <taxon>Physalacriaceae</taxon>
        <taxon>Armillaria</taxon>
    </lineage>
</organism>
<dbReference type="OMA" id="WLETIRN"/>